<evidence type="ECO:0000313" key="5">
    <source>
        <dbReference type="EMBL" id="RGE86379.1"/>
    </source>
</evidence>
<organism evidence="5 6">
    <name type="scientific">Sellimonas intestinalis</name>
    <dbReference type="NCBI Taxonomy" id="1653434"/>
    <lineage>
        <taxon>Bacteria</taxon>
        <taxon>Bacillati</taxon>
        <taxon>Bacillota</taxon>
        <taxon>Clostridia</taxon>
        <taxon>Lachnospirales</taxon>
        <taxon>Lachnospiraceae</taxon>
        <taxon>Sellimonas</taxon>
    </lineage>
</organism>
<comment type="caution">
    <text evidence="5">The sequence shown here is derived from an EMBL/GenBank/DDBJ whole genome shotgun (WGS) entry which is preliminary data.</text>
</comment>
<accession>A0A3E3K0Y8</accession>
<dbReference type="InterPro" id="IPR002104">
    <property type="entry name" value="Integrase_catalytic"/>
</dbReference>
<dbReference type="InterPro" id="IPR013762">
    <property type="entry name" value="Integrase-like_cat_sf"/>
</dbReference>
<keyword evidence="6" id="KW-1185">Reference proteome</keyword>
<dbReference type="GO" id="GO:0006310">
    <property type="term" value="P:DNA recombination"/>
    <property type="evidence" value="ECO:0007669"/>
    <property type="project" value="UniProtKB-KW"/>
</dbReference>
<gene>
    <name evidence="5" type="ORF">DW016_09920</name>
</gene>
<evidence type="ECO:0000256" key="3">
    <source>
        <dbReference type="ARBA" id="ARBA00023172"/>
    </source>
</evidence>
<keyword evidence="3" id="KW-0233">DNA recombination</keyword>
<evidence type="ECO:0000256" key="1">
    <source>
        <dbReference type="ARBA" id="ARBA00008857"/>
    </source>
</evidence>
<evidence type="ECO:0000256" key="2">
    <source>
        <dbReference type="ARBA" id="ARBA00023125"/>
    </source>
</evidence>
<evidence type="ECO:0000259" key="4">
    <source>
        <dbReference type="PROSITE" id="PS51898"/>
    </source>
</evidence>
<reference evidence="5 6" key="1">
    <citation type="submission" date="2018-08" db="EMBL/GenBank/DDBJ databases">
        <title>A genome reference for cultivated species of the human gut microbiota.</title>
        <authorList>
            <person name="Zou Y."/>
            <person name="Xue W."/>
            <person name="Luo G."/>
        </authorList>
    </citation>
    <scope>NUCLEOTIDE SEQUENCE [LARGE SCALE GENOMIC DNA]</scope>
    <source>
        <strain evidence="5 6">AF37-2AT</strain>
    </source>
</reference>
<dbReference type="InterPro" id="IPR050090">
    <property type="entry name" value="Tyrosine_recombinase_XerCD"/>
</dbReference>
<dbReference type="EMBL" id="QVLX01000005">
    <property type="protein sequence ID" value="RGE86379.1"/>
    <property type="molecule type" value="Genomic_DNA"/>
</dbReference>
<dbReference type="AlphaFoldDB" id="A0A3E3K0Y8"/>
<dbReference type="GO" id="GO:0015074">
    <property type="term" value="P:DNA integration"/>
    <property type="evidence" value="ECO:0007669"/>
    <property type="project" value="InterPro"/>
</dbReference>
<dbReference type="PROSITE" id="PS51898">
    <property type="entry name" value="TYR_RECOMBINASE"/>
    <property type="match status" value="1"/>
</dbReference>
<evidence type="ECO:0000313" key="6">
    <source>
        <dbReference type="Proteomes" id="UP000261080"/>
    </source>
</evidence>
<proteinExistence type="inferred from homology"/>
<dbReference type="OrthoDB" id="9766545at2"/>
<protein>
    <recommendedName>
        <fullName evidence="4">Tyr recombinase domain-containing protein</fullName>
    </recommendedName>
</protein>
<sequence length="319" mass="37553">MYASKFGPVMEEMLTIRHRSGLQLKFIGFFLNDFDAFCAREYPEATLLTKEIAETWIHSSDSPSRHHMARRVLTMKHIGEYQQSLGLNAYVPNYRIKRPKAEEPHLFTDEQLSLFFETVDTKLIPTETYPYKDTMFPVFFRLVYCCGLRSSEACNLKVSDIDFPKGTICIYQSKGMKDRELPLSDDLLDLCYRFDRYYQKQFPDRTYFFKPNQEREHMISADVSKIFQAILKKAGLLELPGKRFTTHGLCHLFAVQNIKKCADAGEDFYNWIQYLCRYMGHKHIRYTLYYLHITSQLFPVYREKVDALEKGIGVVYAEE</sequence>
<dbReference type="Gene3D" id="1.10.443.10">
    <property type="entry name" value="Intergrase catalytic core"/>
    <property type="match status" value="1"/>
</dbReference>
<dbReference type="GO" id="GO:0003677">
    <property type="term" value="F:DNA binding"/>
    <property type="evidence" value="ECO:0007669"/>
    <property type="project" value="UniProtKB-KW"/>
</dbReference>
<feature type="domain" description="Tyr recombinase" evidence="4">
    <location>
        <begin position="102"/>
        <end position="306"/>
    </location>
</feature>
<keyword evidence="2" id="KW-0238">DNA-binding</keyword>
<dbReference type="Pfam" id="PF00589">
    <property type="entry name" value="Phage_integrase"/>
    <property type="match status" value="1"/>
</dbReference>
<comment type="similarity">
    <text evidence="1">Belongs to the 'phage' integrase family.</text>
</comment>
<dbReference type="RefSeq" id="WP_117493584.1">
    <property type="nucleotide sequence ID" value="NZ_DBGAZR010000142.1"/>
</dbReference>
<dbReference type="Proteomes" id="UP000261080">
    <property type="component" value="Unassembled WGS sequence"/>
</dbReference>
<dbReference type="PANTHER" id="PTHR30349">
    <property type="entry name" value="PHAGE INTEGRASE-RELATED"/>
    <property type="match status" value="1"/>
</dbReference>
<name>A0A3E3K0Y8_9FIRM</name>
<dbReference type="SUPFAM" id="SSF56349">
    <property type="entry name" value="DNA breaking-rejoining enzymes"/>
    <property type="match status" value="1"/>
</dbReference>
<dbReference type="InterPro" id="IPR011010">
    <property type="entry name" value="DNA_brk_join_enz"/>
</dbReference>
<dbReference type="PANTHER" id="PTHR30349:SF41">
    <property type="entry name" value="INTEGRASE_RECOMBINASE PROTEIN MJ0367-RELATED"/>
    <property type="match status" value="1"/>
</dbReference>